<dbReference type="PANTHER" id="PTHR30614:SF47">
    <property type="entry name" value="ABC TRANSPORTER PERMEASE"/>
    <property type="match status" value="1"/>
</dbReference>
<evidence type="ECO:0000256" key="3">
    <source>
        <dbReference type="ARBA" id="ARBA00022448"/>
    </source>
</evidence>
<dbReference type="PANTHER" id="PTHR30614">
    <property type="entry name" value="MEMBRANE COMPONENT OF AMINO ACID ABC TRANSPORTER"/>
    <property type="match status" value="1"/>
</dbReference>
<dbReference type="GO" id="GO:0043190">
    <property type="term" value="C:ATP-binding cassette (ABC) transporter complex"/>
    <property type="evidence" value="ECO:0007669"/>
    <property type="project" value="InterPro"/>
</dbReference>
<evidence type="ECO:0000256" key="6">
    <source>
        <dbReference type="ARBA" id="ARBA00022692"/>
    </source>
</evidence>
<keyword evidence="8 10" id="KW-1133">Transmembrane helix</keyword>
<dbReference type="InterPro" id="IPR010065">
    <property type="entry name" value="AA_ABC_transptr_permease_3TM"/>
</dbReference>
<evidence type="ECO:0000313" key="12">
    <source>
        <dbReference type="EMBL" id="AWH88830.1"/>
    </source>
</evidence>
<keyword evidence="13" id="KW-1185">Reference proteome</keyword>
<dbReference type="SUPFAM" id="SSF161098">
    <property type="entry name" value="MetI-like"/>
    <property type="match status" value="1"/>
</dbReference>
<dbReference type="InterPro" id="IPR035906">
    <property type="entry name" value="MetI-like_sf"/>
</dbReference>
<evidence type="ECO:0000256" key="7">
    <source>
        <dbReference type="ARBA" id="ARBA00022970"/>
    </source>
</evidence>
<feature type="transmembrane region" description="Helical" evidence="10">
    <location>
        <begin position="23"/>
        <end position="47"/>
    </location>
</feature>
<dbReference type="NCBIfam" id="TIGR01726">
    <property type="entry name" value="HEQRo_perm_3TM"/>
    <property type="match status" value="1"/>
</dbReference>
<dbReference type="GO" id="GO:0006865">
    <property type="term" value="P:amino acid transport"/>
    <property type="evidence" value="ECO:0007669"/>
    <property type="project" value="UniProtKB-KW"/>
</dbReference>
<dbReference type="Gene3D" id="1.10.3720.10">
    <property type="entry name" value="MetI-like"/>
    <property type="match status" value="1"/>
</dbReference>
<evidence type="ECO:0000259" key="11">
    <source>
        <dbReference type="PROSITE" id="PS50928"/>
    </source>
</evidence>
<dbReference type="Pfam" id="PF00528">
    <property type="entry name" value="BPD_transp_1"/>
    <property type="match status" value="1"/>
</dbReference>
<evidence type="ECO:0000256" key="9">
    <source>
        <dbReference type="ARBA" id="ARBA00023136"/>
    </source>
</evidence>
<dbReference type="OrthoDB" id="6534575at2"/>
<dbReference type="InterPro" id="IPR000515">
    <property type="entry name" value="MetI-like"/>
</dbReference>
<dbReference type="CDD" id="cd06261">
    <property type="entry name" value="TM_PBP2"/>
    <property type="match status" value="1"/>
</dbReference>
<organism evidence="12 13">
    <name type="scientific">Limnobaculum parvum</name>
    <dbReference type="NCBI Taxonomy" id="2172103"/>
    <lineage>
        <taxon>Bacteria</taxon>
        <taxon>Pseudomonadati</taxon>
        <taxon>Pseudomonadota</taxon>
        <taxon>Gammaproteobacteria</taxon>
        <taxon>Enterobacterales</taxon>
        <taxon>Budviciaceae</taxon>
        <taxon>Limnobaculum</taxon>
    </lineage>
</organism>
<gene>
    <name evidence="12" type="ORF">HYN51_09880</name>
</gene>
<comment type="subcellular location">
    <subcellularLocation>
        <location evidence="1">Cell inner membrane</location>
        <topology evidence="1">Multi-pass membrane protein</topology>
    </subcellularLocation>
    <subcellularLocation>
        <location evidence="10">Cell membrane</location>
        <topology evidence="10">Multi-pass membrane protein</topology>
    </subcellularLocation>
</comment>
<keyword evidence="9 10" id="KW-0472">Membrane</keyword>
<dbReference type="GO" id="GO:0022857">
    <property type="term" value="F:transmembrane transporter activity"/>
    <property type="evidence" value="ECO:0007669"/>
    <property type="project" value="InterPro"/>
</dbReference>
<keyword evidence="6 10" id="KW-0812">Transmembrane</keyword>
<evidence type="ECO:0000256" key="5">
    <source>
        <dbReference type="ARBA" id="ARBA00022519"/>
    </source>
</evidence>
<accession>A0A2Y9TZ58</accession>
<protein>
    <submittedName>
        <fullName evidence="12">Amino acid ABC transporter permease</fullName>
    </submittedName>
</protein>
<keyword evidence="3 10" id="KW-0813">Transport</keyword>
<feature type="domain" description="ABC transmembrane type-1" evidence="11">
    <location>
        <begin position="23"/>
        <end position="230"/>
    </location>
</feature>
<evidence type="ECO:0000256" key="8">
    <source>
        <dbReference type="ARBA" id="ARBA00022989"/>
    </source>
</evidence>
<dbReference type="Proteomes" id="UP000244908">
    <property type="component" value="Chromosome"/>
</dbReference>
<evidence type="ECO:0000256" key="1">
    <source>
        <dbReference type="ARBA" id="ARBA00004429"/>
    </source>
</evidence>
<keyword evidence="7" id="KW-0029">Amino-acid transport</keyword>
<evidence type="ECO:0000256" key="2">
    <source>
        <dbReference type="ARBA" id="ARBA00010072"/>
    </source>
</evidence>
<feature type="transmembrane region" description="Helical" evidence="10">
    <location>
        <begin position="100"/>
        <end position="125"/>
    </location>
</feature>
<dbReference type="InterPro" id="IPR043429">
    <property type="entry name" value="ArtM/GltK/GlnP/TcyL/YhdX-like"/>
</dbReference>
<evidence type="ECO:0000313" key="13">
    <source>
        <dbReference type="Proteomes" id="UP000244908"/>
    </source>
</evidence>
<proteinExistence type="inferred from homology"/>
<sequence>MFDEKLTKLLLAPEYLGWLWDGFLLTLGLSAVSIIAATALGMVVAGARDSKQAVLRLPVIAYCSLFRNTPLLVQLFFWYFGVGKLLPAGVIPWLNTPHEITLFGLTLAWPSFEFIAALFGLTVYFSAFIAEEIRSGIRGVKDGQKYAALALGLNGWQSMRYVILPQALKIAFPPLLGQYMNIVKSTSLAMAIGVAELSYASRQVETETLRAFQAFGVATVLYIVAIAVMEAWGMWYEHRLLAKERR</sequence>
<dbReference type="AlphaFoldDB" id="A0A2Y9TZ58"/>
<keyword evidence="5" id="KW-0997">Cell inner membrane</keyword>
<dbReference type="EMBL" id="CP029185">
    <property type="protein sequence ID" value="AWH88830.1"/>
    <property type="molecule type" value="Genomic_DNA"/>
</dbReference>
<reference evidence="12 13" key="1">
    <citation type="journal article" date="2019" name="Int. J. Syst. Evol. Microbiol.">
        <title>Limnobaculum parvum gen. nov., sp. nov., isolated from a freshwater lake.</title>
        <authorList>
            <person name="Baek C."/>
            <person name="Shin S.K."/>
            <person name="Yi H."/>
        </authorList>
    </citation>
    <scope>NUCLEOTIDE SEQUENCE [LARGE SCALE GENOMIC DNA]</scope>
    <source>
        <strain evidence="12 13">HYN0051</strain>
    </source>
</reference>
<evidence type="ECO:0000256" key="10">
    <source>
        <dbReference type="RuleBase" id="RU363032"/>
    </source>
</evidence>
<dbReference type="RefSeq" id="WP_108900886.1">
    <property type="nucleotide sequence ID" value="NZ_CP029185.2"/>
</dbReference>
<keyword evidence="4" id="KW-1003">Cell membrane</keyword>
<comment type="similarity">
    <text evidence="2">Belongs to the binding-protein-dependent transport system permease family. HisMQ subfamily.</text>
</comment>
<feature type="transmembrane region" description="Helical" evidence="10">
    <location>
        <begin position="211"/>
        <end position="235"/>
    </location>
</feature>
<evidence type="ECO:0000256" key="4">
    <source>
        <dbReference type="ARBA" id="ARBA00022475"/>
    </source>
</evidence>
<dbReference type="KEGG" id="lpv:HYN51_09880"/>
<name>A0A2Y9TZ58_9GAMM</name>
<dbReference type="PROSITE" id="PS50928">
    <property type="entry name" value="ABC_TM1"/>
    <property type="match status" value="1"/>
</dbReference>